<gene>
    <name evidence="1" type="ORF">GMARGA_LOCUS4663</name>
</gene>
<dbReference type="Proteomes" id="UP000789901">
    <property type="component" value="Unassembled WGS sequence"/>
</dbReference>
<evidence type="ECO:0000313" key="2">
    <source>
        <dbReference type="Proteomes" id="UP000789901"/>
    </source>
</evidence>
<protein>
    <submittedName>
        <fullName evidence="1">39725_t:CDS:1</fullName>
    </submittedName>
</protein>
<dbReference type="EMBL" id="CAJVQB010001858">
    <property type="protein sequence ID" value="CAG8553381.1"/>
    <property type="molecule type" value="Genomic_DNA"/>
</dbReference>
<sequence>MSQLRGGSVAIEIGFCSVIRKVTEAITRFRLIFIPSEVSSELMVIDAKASVGTSVSGLGILSSGAGCCPSWSIGS</sequence>
<accession>A0ABN7UEG9</accession>
<proteinExistence type="predicted"/>
<comment type="caution">
    <text evidence="1">The sequence shown here is derived from an EMBL/GenBank/DDBJ whole genome shotgun (WGS) entry which is preliminary data.</text>
</comment>
<reference evidence="1 2" key="1">
    <citation type="submission" date="2021-06" db="EMBL/GenBank/DDBJ databases">
        <authorList>
            <person name="Kallberg Y."/>
            <person name="Tangrot J."/>
            <person name="Rosling A."/>
        </authorList>
    </citation>
    <scope>NUCLEOTIDE SEQUENCE [LARGE SCALE GENOMIC DNA]</scope>
    <source>
        <strain evidence="1 2">120-4 pot B 10/14</strain>
    </source>
</reference>
<keyword evidence="2" id="KW-1185">Reference proteome</keyword>
<organism evidence="1 2">
    <name type="scientific">Gigaspora margarita</name>
    <dbReference type="NCBI Taxonomy" id="4874"/>
    <lineage>
        <taxon>Eukaryota</taxon>
        <taxon>Fungi</taxon>
        <taxon>Fungi incertae sedis</taxon>
        <taxon>Mucoromycota</taxon>
        <taxon>Glomeromycotina</taxon>
        <taxon>Glomeromycetes</taxon>
        <taxon>Diversisporales</taxon>
        <taxon>Gigasporaceae</taxon>
        <taxon>Gigaspora</taxon>
    </lineage>
</organism>
<name>A0ABN7UEG9_GIGMA</name>
<evidence type="ECO:0000313" key="1">
    <source>
        <dbReference type="EMBL" id="CAG8553381.1"/>
    </source>
</evidence>